<evidence type="ECO:0000259" key="1">
    <source>
        <dbReference type="Pfam" id="PF02371"/>
    </source>
</evidence>
<sequence length="119" mass="13142">KGISKIASAVIIAETHNLSNFSKPQELVSFSGLAPGVFQSGKIKQNQKTTKKANKYLKSTLFLCALSAVRFNPKIKSFYTNLISKGKPKKVALIASARKLIIQCFYSVKKKSTQNEFLT</sequence>
<dbReference type="GO" id="GO:0006313">
    <property type="term" value="P:DNA transposition"/>
    <property type="evidence" value="ECO:0007669"/>
    <property type="project" value="InterPro"/>
</dbReference>
<dbReference type="PANTHER" id="PTHR33055:SF13">
    <property type="entry name" value="TRANSPOSASE"/>
    <property type="match status" value="1"/>
</dbReference>
<reference evidence="3" key="1">
    <citation type="submission" date="2015-11" db="EMBL/GenBank/DDBJ databases">
        <authorList>
            <person name="Varghese N."/>
        </authorList>
    </citation>
    <scope>NUCLEOTIDE SEQUENCE [LARGE SCALE GENOMIC DNA]</scope>
    <source>
        <strain evidence="3">JGI-23</strain>
    </source>
</reference>
<dbReference type="PANTHER" id="PTHR33055">
    <property type="entry name" value="TRANSPOSASE FOR INSERTION SEQUENCE ELEMENT IS1111A"/>
    <property type="match status" value="1"/>
</dbReference>
<organism evidence="2 3">
    <name type="scientific">Candidatus Chryseopegocella kryptomonas</name>
    <dbReference type="NCBI Taxonomy" id="1633643"/>
    <lineage>
        <taxon>Bacteria</taxon>
        <taxon>Pseudomonadati</taxon>
        <taxon>Candidatus Kryptoniota</taxon>
        <taxon>Candidatus Chryseopegocella</taxon>
    </lineage>
</organism>
<dbReference type="GO" id="GO:0004803">
    <property type="term" value="F:transposase activity"/>
    <property type="evidence" value="ECO:0007669"/>
    <property type="project" value="InterPro"/>
</dbReference>
<dbReference type="GO" id="GO:0003677">
    <property type="term" value="F:DNA binding"/>
    <property type="evidence" value="ECO:0007669"/>
    <property type="project" value="InterPro"/>
</dbReference>
<feature type="domain" description="Transposase IS116/IS110/IS902 C-terminal" evidence="1">
    <location>
        <begin position="1"/>
        <end position="79"/>
    </location>
</feature>
<dbReference type="InterPro" id="IPR003346">
    <property type="entry name" value="Transposase_20"/>
</dbReference>
<dbReference type="Proteomes" id="UP000199197">
    <property type="component" value="Unassembled WGS sequence"/>
</dbReference>
<dbReference type="AlphaFoldDB" id="A0A0P1MVG3"/>
<gene>
    <name evidence="2" type="ORF">JGI23_00776</name>
</gene>
<accession>A0A0P1MVG3</accession>
<evidence type="ECO:0000313" key="3">
    <source>
        <dbReference type="Proteomes" id="UP000199197"/>
    </source>
</evidence>
<keyword evidence="3" id="KW-1185">Reference proteome</keyword>
<proteinExistence type="predicted"/>
<name>A0A0P1MVG3_9BACT</name>
<protein>
    <submittedName>
        <fullName evidence="2">Transposase IS116/IS110/IS902 family protein</fullName>
    </submittedName>
</protein>
<evidence type="ECO:0000313" key="2">
    <source>
        <dbReference type="EMBL" id="CUS99989.1"/>
    </source>
</evidence>
<dbReference type="RefSeq" id="WP_143713881.1">
    <property type="nucleotide sequence ID" value="NZ_CZVW01000006.1"/>
</dbReference>
<feature type="non-terminal residue" evidence="2">
    <location>
        <position position="1"/>
    </location>
</feature>
<dbReference type="InterPro" id="IPR047650">
    <property type="entry name" value="Transpos_IS110"/>
</dbReference>
<dbReference type="OrthoDB" id="9790935at2"/>
<dbReference type="EMBL" id="CZVW01000006">
    <property type="protein sequence ID" value="CUS99989.1"/>
    <property type="molecule type" value="Genomic_DNA"/>
</dbReference>
<dbReference type="Pfam" id="PF02371">
    <property type="entry name" value="Transposase_20"/>
    <property type="match status" value="1"/>
</dbReference>